<dbReference type="SUPFAM" id="SSF55729">
    <property type="entry name" value="Acyl-CoA N-acyltransferases (Nat)"/>
    <property type="match status" value="1"/>
</dbReference>
<organism evidence="1">
    <name type="scientific">Flavobacterium sp. WC2409</name>
    <dbReference type="NCBI Taxonomy" id="3234139"/>
    <lineage>
        <taxon>Bacteria</taxon>
        <taxon>Pseudomonadati</taxon>
        <taxon>Bacteroidota</taxon>
        <taxon>Flavobacteriia</taxon>
        <taxon>Flavobacteriales</taxon>
        <taxon>Flavobacteriaceae</taxon>
        <taxon>Flavobacterium</taxon>
    </lineage>
</organism>
<protein>
    <submittedName>
        <fullName evidence="1">GNAT family acetyltransferase</fullName>
    </submittedName>
</protein>
<dbReference type="EMBL" id="CP165625">
    <property type="protein sequence ID" value="XDU95574.1"/>
    <property type="molecule type" value="Genomic_DNA"/>
</dbReference>
<dbReference type="AlphaFoldDB" id="A0AB39W2F9"/>
<proteinExistence type="predicted"/>
<sequence>MTENIPLEIASLQDIDGVLSLQELYLVSNLTEAEKQFGFVTTPFTIAQLTQVIENKGLFIAKDNQKVIAYIFAESWAFFNQWPIFNYMSSLFPNLTFQDFNPITTTNSFQYGPICIHADYRGKGLIKPLFEFMRSHIVERYPLALTFINKKNIPSLKAHSKKLQWTIIGDFQFNSNDYFIMAYDMKKAIL</sequence>
<dbReference type="InterPro" id="IPR016181">
    <property type="entry name" value="Acyl_CoA_acyltransferase"/>
</dbReference>
<gene>
    <name evidence="1" type="ORF">AB3G34_00300</name>
</gene>
<reference evidence="1" key="1">
    <citation type="submission" date="2024-07" db="EMBL/GenBank/DDBJ databases">
        <authorList>
            <person name="Biller S.J."/>
        </authorList>
    </citation>
    <scope>NUCLEOTIDE SEQUENCE</scope>
    <source>
        <strain evidence="1">WC2409</strain>
    </source>
</reference>
<dbReference type="RefSeq" id="WP_369753101.1">
    <property type="nucleotide sequence ID" value="NZ_CP165625.1"/>
</dbReference>
<name>A0AB39W2F9_9FLAO</name>
<dbReference type="Gene3D" id="3.40.630.30">
    <property type="match status" value="1"/>
</dbReference>
<accession>A0AB39W2F9</accession>
<evidence type="ECO:0000313" key="1">
    <source>
        <dbReference type="EMBL" id="XDU95574.1"/>
    </source>
</evidence>